<dbReference type="EMBL" id="CAADRA010005162">
    <property type="protein sequence ID" value="VFT86310.1"/>
    <property type="molecule type" value="Genomic_DNA"/>
</dbReference>
<evidence type="ECO:0000256" key="1">
    <source>
        <dbReference type="SAM" id="MobiDB-lite"/>
    </source>
</evidence>
<keyword evidence="2" id="KW-1133">Transmembrane helix</keyword>
<reference evidence="3" key="2">
    <citation type="submission" date="2019-06" db="EMBL/GenBank/DDBJ databases">
        <title>Genomics analysis of Aphanomyces spp. identifies a new class of oomycete effector associated with host adaptation.</title>
        <authorList>
            <person name="Gaulin E."/>
        </authorList>
    </citation>
    <scope>NUCLEOTIDE SEQUENCE</scope>
    <source>
        <strain evidence="3">CBS 578.67</strain>
    </source>
</reference>
<dbReference type="EMBL" id="VJMH01005141">
    <property type="protein sequence ID" value="KAF0700044.1"/>
    <property type="molecule type" value="Genomic_DNA"/>
</dbReference>
<protein>
    <submittedName>
        <fullName evidence="4">Aste57867_9430 protein</fullName>
    </submittedName>
</protein>
<feature type="transmembrane region" description="Helical" evidence="2">
    <location>
        <begin position="77"/>
        <end position="97"/>
    </location>
</feature>
<dbReference type="Proteomes" id="UP000332933">
    <property type="component" value="Unassembled WGS sequence"/>
</dbReference>
<feature type="region of interest" description="Disordered" evidence="1">
    <location>
        <begin position="116"/>
        <end position="154"/>
    </location>
</feature>
<dbReference type="OrthoDB" id="10301281at2759"/>
<evidence type="ECO:0000313" key="5">
    <source>
        <dbReference type="Proteomes" id="UP000332933"/>
    </source>
</evidence>
<accession>A0A485KN00</accession>
<dbReference type="AlphaFoldDB" id="A0A485KN00"/>
<reference evidence="4 5" key="1">
    <citation type="submission" date="2019-03" db="EMBL/GenBank/DDBJ databases">
        <authorList>
            <person name="Gaulin E."/>
            <person name="Dumas B."/>
        </authorList>
    </citation>
    <scope>NUCLEOTIDE SEQUENCE [LARGE SCALE GENOMIC DNA]</scope>
    <source>
        <strain evidence="4">CBS 568.67</strain>
    </source>
</reference>
<keyword evidence="5" id="KW-1185">Reference proteome</keyword>
<keyword evidence="2" id="KW-0472">Membrane</keyword>
<evidence type="ECO:0000256" key="2">
    <source>
        <dbReference type="SAM" id="Phobius"/>
    </source>
</evidence>
<name>A0A485KN00_9STRA</name>
<evidence type="ECO:0000313" key="4">
    <source>
        <dbReference type="EMBL" id="VFT86310.1"/>
    </source>
</evidence>
<organism evidence="4 5">
    <name type="scientific">Aphanomyces stellatus</name>
    <dbReference type="NCBI Taxonomy" id="120398"/>
    <lineage>
        <taxon>Eukaryota</taxon>
        <taxon>Sar</taxon>
        <taxon>Stramenopiles</taxon>
        <taxon>Oomycota</taxon>
        <taxon>Saprolegniomycetes</taxon>
        <taxon>Saprolegniales</taxon>
        <taxon>Verrucalvaceae</taxon>
        <taxon>Aphanomyces</taxon>
    </lineage>
</organism>
<keyword evidence="2" id="KW-0812">Transmembrane</keyword>
<gene>
    <name evidence="4" type="primary">Aste57867_9430</name>
    <name evidence="3" type="ORF">As57867_009394</name>
    <name evidence="4" type="ORF">ASTE57867_9430</name>
</gene>
<evidence type="ECO:0000313" key="3">
    <source>
        <dbReference type="EMBL" id="KAF0700044.1"/>
    </source>
</evidence>
<sequence>MTQLRMAGASTERDLQKEAAPMTAALLADCYQMRNFGRPGYEHEWAPSEHVANNLALAQEASPPEALASTGRALHRWYVDGVAPVVLVVLAFVMLVWRRRVLEARERNQDQEDTVLESVRLLRGPSHQDAAMPTKDSDDGDDDDSATSYHALLS</sequence>
<proteinExistence type="predicted"/>